<proteinExistence type="predicted"/>
<evidence type="ECO:0000313" key="2">
    <source>
        <dbReference type="EMBL" id="WXB10681.1"/>
    </source>
</evidence>
<name>A0ABZ2LLM0_9BACT</name>
<dbReference type="SUPFAM" id="SSF48239">
    <property type="entry name" value="Terpenoid cyclases/Protein prenyltransferases"/>
    <property type="match status" value="1"/>
</dbReference>
<evidence type="ECO:0000313" key="3">
    <source>
        <dbReference type="Proteomes" id="UP001374803"/>
    </source>
</evidence>
<organism evidence="2 3">
    <name type="scientific">Pendulispora rubella</name>
    <dbReference type="NCBI Taxonomy" id="2741070"/>
    <lineage>
        <taxon>Bacteria</taxon>
        <taxon>Pseudomonadati</taxon>
        <taxon>Myxococcota</taxon>
        <taxon>Myxococcia</taxon>
        <taxon>Myxococcales</taxon>
        <taxon>Sorangiineae</taxon>
        <taxon>Pendulisporaceae</taxon>
        <taxon>Pendulispora</taxon>
    </lineage>
</organism>
<dbReference type="Pfam" id="PF13243">
    <property type="entry name" value="SQHop_cyclase_C"/>
    <property type="match status" value="1"/>
</dbReference>
<keyword evidence="3" id="KW-1185">Reference proteome</keyword>
<dbReference type="Gene3D" id="1.50.10.20">
    <property type="match status" value="1"/>
</dbReference>
<accession>A0ABZ2LLM0</accession>
<gene>
    <name evidence="2" type="ORF">LVJ94_05190</name>
</gene>
<dbReference type="EMBL" id="CP089983">
    <property type="protein sequence ID" value="WXB10681.1"/>
    <property type="molecule type" value="Genomic_DNA"/>
</dbReference>
<evidence type="ECO:0000259" key="1">
    <source>
        <dbReference type="Pfam" id="PF13243"/>
    </source>
</evidence>
<dbReference type="InterPro" id="IPR008930">
    <property type="entry name" value="Terpenoid_cyclase/PrenylTrfase"/>
</dbReference>
<dbReference type="Proteomes" id="UP001374803">
    <property type="component" value="Chromosome"/>
</dbReference>
<dbReference type="CDD" id="cd00688">
    <property type="entry name" value="ISOPREN_C2_like"/>
    <property type="match status" value="1"/>
</dbReference>
<reference evidence="2" key="1">
    <citation type="submission" date="2021-12" db="EMBL/GenBank/DDBJ databases">
        <title>Discovery of the Pendulisporaceae a myxobacterial family with distinct sporulation behavior and unique specialized metabolism.</title>
        <authorList>
            <person name="Garcia R."/>
            <person name="Popoff A."/>
            <person name="Bader C.D."/>
            <person name="Loehr J."/>
            <person name="Walesch S."/>
            <person name="Walt C."/>
            <person name="Boldt J."/>
            <person name="Bunk B."/>
            <person name="Haeckl F.J.F.P.J."/>
            <person name="Gunesch A.P."/>
            <person name="Birkelbach J."/>
            <person name="Nuebel U."/>
            <person name="Pietschmann T."/>
            <person name="Bach T."/>
            <person name="Mueller R."/>
        </authorList>
    </citation>
    <scope>NUCLEOTIDE SEQUENCE</scope>
    <source>
        <strain evidence="2">MSr11367</strain>
    </source>
</reference>
<protein>
    <submittedName>
        <fullName evidence="2">Terpene cyclase/mutase family protein</fullName>
    </submittedName>
</protein>
<sequence>MTGGILALAPEARRHARLLMGAMEFVLNAQLPDGTFERSWTVSESSGILRALDALHAIPGTALGDRIKVASTRSVARLLAMPNTDGGWGQHADRPSDVLSTAQAVPALARLGNPLAVSRAVAYLVAHQDPDGGFTSVPDQVGPRPLPFDYPVLTDIRTLTALRRASALALPRAKQPR</sequence>
<dbReference type="InterPro" id="IPR032696">
    <property type="entry name" value="SQ_cyclase_C"/>
</dbReference>
<feature type="domain" description="Squalene cyclase C-terminal" evidence="1">
    <location>
        <begin position="16"/>
        <end position="135"/>
    </location>
</feature>